<dbReference type="SUPFAM" id="SSF141571">
    <property type="entry name" value="Pentapeptide repeat-like"/>
    <property type="match status" value="1"/>
</dbReference>
<organism evidence="6 7">
    <name type="scientific">Entomortierella chlamydospora</name>
    <dbReference type="NCBI Taxonomy" id="101097"/>
    <lineage>
        <taxon>Eukaryota</taxon>
        <taxon>Fungi</taxon>
        <taxon>Fungi incertae sedis</taxon>
        <taxon>Mucoromycota</taxon>
        <taxon>Mortierellomycotina</taxon>
        <taxon>Mortierellomycetes</taxon>
        <taxon>Mortierellales</taxon>
        <taxon>Mortierellaceae</taxon>
        <taxon>Entomortierella</taxon>
    </lineage>
</organism>
<feature type="repeat" description="WD" evidence="3">
    <location>
        <begin position="1389"/>
        <end position="1430"/>
    </location>
</feature>
<evidence type="ECO:0000256" key="3">
    <source>
        <dbReference type="PROSITE-ProRule" id="PRU00221"/>
    </source>
</evidence>
<dbReference type="PANTHER" id="PTHR19848:SF8">
    <property type="entry name" value="F-BOX AND WD REPEAT DOMAIN CONTAINING 7"/>
    <property type="match status" value="1"/>
</dbReference>
<dbReference type="InterPro" id="IPR056251">
    <property type="entry name" value="Arm_rpt_dom"/>
</dbReference>
<feature type="repeat" description="WD" evidence="3">
    <location>
        <begin position="1177"/>
        <end position="1218"/>
    </location>
</feature>
<dbReference type="EMBL" id="JAAAID010000579">
    <property type="protein sequence ID" value="KAG0015959.1"/>
    <property type="molecule type" value="Genomic_DNA"/>
</dbReference>
<dbReference type="Gene3D" id="2.160.20.80">
    <property type="entry name" value="E3 ubiquitin-protein ligase SopA"/>
    <property type="match status" value="1"/>
</dbReference>
<dbReference type="SMART" id="SM00320">
    <property type="entry name" value="WD40"/>
    <property type="match status" value="14"/>
</dbReference>
<feature type="repeat" description="WD" evidence="3">
    <location>
        <begin position="1135"/>
        <end position="1176"/>
    </location>
</feature>
<feature type="repeat" description="WD" evidence="3">
    <location>
        <begin position="1303"/>
        <end position="1344"/>
    </location>
</feature>
<reference evidence="6" key="1">
    <citation type="journal article" date="2020" name="Fungal Divers.">
        <title>Resolving the Mortierellaceae phylogeny through synthesis of multi-gene phylogenetics and phylogenomics.</title>
        <authorList>
            <person name="Vandepol N."/>
            <person name="Liber J."/>
            <person name="Desiro A."/>
            <person name="Na H."/>
            <person name="Kennedy M."/>
            <person name="Barry K."/>
            <person name="Grigoriev I.V."/>
            <person name="Miller A.N."/>
            <person name="O'Donnell K."/>
            <person name="Stajich J.E."/>
            <person name="Bonito G."/>
        </authorList>
    </citation>
    <scope>NUCLEOTIDE SEQUENCE</scope>
    <source>
        <strain evidence="6">NRRL 2769</strain>
    </source>
</reference>
<dbReference type="PROSITE" id="PS00678">
    <property type="entry name" value="WD_REPEATS_1"/>
    <property type="match status" value="8"/>
</dbReference>
<evidence type="ECO:0000256" key="4">
    <source>
        <dbReference type="SAM" id="MobiDB-lite"/>
    </source>
</evidence>
<dbReference type="InterPro" id="IPR020472">
    <property type="entry name" value="WD40_PAC1"/>
</dbReference>
<sequence length="1746" mass="193626">MSWNPFSHKSKNLHRKKSEKHGKPGSSDLHGLTQSLILPGALFAAPTTAGAMSQGASDSNNVQQPVQKIPDQNTSPIVANYVLPEVGARITNTIQLAYCLRLLSASLVSREELSQAEFRWLQTNFNNLNEQDRLKSIASDLVKAFIQDERKELGVVNEVTLLAAVLDQSDFRRLLQAFIDGIDQSASLEVHLLDGLAQLIRNAPQGYIDADDLIKILKLLNTRIKDTHKQSTKLSHRVALAISHMLDSMVDSQVKDLSLQQLHEPLSDYLRELQESSEPYFVYQAAYSYQAMQYIPYDKTILQTGLQRTGKVTRRVSRVVSDVKALDLPKFIEGLEGIQAGLTDARNVITLDKDAHAHTKVEVENGQELLESLKEGFNFTRKSAWYPALRGLDRLLQEGRYSDFEVLVREAPCRHNPAFQLGVCQRLGELAANTTWDINSRKCAVTFLGELSKDNAKWGQRAAFKQSIFSILGQLVNPSYGIISDQASALLQELGTDGTAEQLSQHQAYKKDGSVSYPVVVVLPPQKFPLLDRVQNKSDVEVPLRQLRNERLKSRDGDVYILPRAKSHQSATEDFDLTTKVQEFLQSNRKVFLIMGDSGAGKSVFNRALEISLWDKYGKSGGRIPLYIHLPSIEKPEQDLIAERLRRINFTENQIRELKSRHEFIVICDGYDEVQQNRNLYVSNQFNQPGGWRAQMVISCRTEYIGVDHRGRFQPYDKNGCGNPDLFQEAIIEPFSNNQIQDYVDQYVSSRKPLWKSDIYLQAFRQIPDLQDLVRSPILLKLAVEVLPEILETDGRFSSACITRVTLYDEFVARWIEGAKVRLGEADLSSNDRKAFQGLADSGFKQIGFSYLKHLATAIYDNQNGNPVVSYSEHRDRTTWKEAFFNKEDGEHLIRESVPLTRDGGQYRFIHRSILEYGMALAVFDPTEHDEDIEQSSDTTRRGSTSSDLSFENHSTTETTVNTVELHLLDSPLGKRSLVGESSILQFLSERVKQHSVFKDQLLSVIERSKTDKTARIAAANAITILVRAGVQFNEADLRGIQIPGADLSYGVFDSAQLEGADLLNVNLRNTWLREADLSGAQMTGVQFGEPQSIQVDTDVCCCLYSPNGKTFAVGLINGWIYLYETKNWSRIQTLKGSVGGMVSLAFSPKSDQIASGGQDMTVRLWSVATGDCVLTIRGHKGKVAAVAYSPTGDQIVSGSWDSTVRLWDINNRSCIQTLQGHSSYVTSAVYSPKGDQVASGSYDWTIRLWNVDTGKCLRILNGHNHPVTSIVYSPKGDRVVSGSWDKTIRLWDVDTGNCVRALQAHSGWVTTVVYSPNGNHIASGSDDKTVRLWDVETGDCIRTIQSHKSRITSVVYSPEGSQIASGSWDETVQLQPWDSDAHDYARSLSGHLGEVVRVVHSPKGGQVASASNDGTVRLWDSNTGSCLHTLRGHSGEVTSIVYSPKGGQIAGEIINLAYSPQGNELASGSSDGTLQLWDVDTGRCIKTLDGHSSSITFIVYSPTGDRIATGSHDITVRLWSVETHQCVYTLKGHGDFVTSAVYSPNGDRIASGGHDNTVRLWNVNNGDCIQTLSGHSSPVTSVVYSPKGDQIASASDDKTIQLWDAETGNCIHTLQGHGKHITSIVYSPKGDMIASGSYDETVRLWSVESGQCLVIIPEVNGVVNSIVWENAFGHHYLTTGGSDKSVRRWQVIEGDRHKVLLCWSSSHHTLTVTGASFKDAQGLSLVNQKLLSQRHALDTKSSITL</sequence>
<keyword evidence="1 3" id="KW-0853">WD repeat</keyword>
<dbReference type="SUPFAM" id="SSF50978">
    <property type="entry name" value="WD40 repeat-like"/>
    <property type="match status" value="2"/>
</dbReference>
<proteinExistence type="predicted"/>
<evidence type="ECO:0000313" key="7">
    <source>
        <dbReference type="Proteomes" id="UP000703661"/>
    </source>
</evidence>
<feature type="repeat" description="WD" evidence="3">
    <location>
        <begin position="1454"/>
        <end position="1488"/>
    </location>
</feature>
<accession>A0A9P6MX82</accession>
<feature type="compositionally biased region" description="Low complexity" evidence="4">
    <location>
        <begin position="936"/>
        <end position="950"/>
    </location>
</feature>
<feature type="repeat" description="WD" evidence="3">
    <location>
        <begin position="1573"/>
        <end position="1614"/>
    </location>
</feature>
<feature type="repeat" description="WD" evidence="3">
    <location>
        <begin position="1615"/>
        <end position="1656"/>
    </location>
</feature>
<dbReference type="PROSITE" id="PS50082">
    <property type="entry name" value="WD_REPEATS_2"/>
    <property type="match status" value="12"/>
</dbReference>
<feature type="region of interest" description="Disordered" evidence="4">
    <location>
        <begin position="929"/>
        <end position="956"/>
    </location>
</feature>
<feature type="repeat" description="WD" evidence="3">
    <location>
        <begin position="1219"/>
        <end position="1260"/>
    </location>
</feature>
<dbReference type="InterPro" id="IPR025662">
    <property type="entry name" value="Sigma_54_int_dom_ATP-bd_1"/>
</dbReference>
<dbReference type="PRINTS" id="PR00320">
    <property type="entry name" value="GPROTEINBRPT"/>
</dbReference>
<feature type="region of interest" description="Disordered" evidence="4">
    <location>
        <begin position="1"/>
        <end position="30"/>
    </location>
</feature>
<comment type="caution">
    <text evidence="6">The sequence shown here is derived from an EMBL/GenBank/DDBJ whole genome shotgun (WGS) entry which is preliminary data.</text>
</comment>
<evidence type="ECO:0000256" key="2">
    <source>
        <dbReference type="ARBA" id="ARBA00022737"/>
    </source>
</evidence>
<dbReference type="InterPro" id="IPR015943">
    <property type="entry name" value="WD40/YVTN_repeat-like_dom_sf"/>
</dbReference>
<dbReference type="Gene3D" id="3.40.50.300">
    <property type="entry name" value="P-loop containing nucleotide triphosphate hydrolases"/>
    <property type="match status" value="1"/>
</dbReference>
<dbReference type="InterPro" id="IPR001680">
    <property type="entry name" value="WD40_rpt"/>
</dbReference>
<dbReference type="Pfam" id="PF23948">
    <property type="entry name" value="ARM_5"/>
    <property type="match status" value="1"/>
</dbReference>
<dbReference type="PROSITE" id="PS50294">
    <property type="entry name" value="WD_REPEATS_REGION"/>
    <property type="match status" value="12"/>
</dbReference>
<evidence type="ECO:0000256" key="1">
    <source>
        <dbReference type="ARBA" id="ARBA00022574"/>
    </source>
</evidence>
<dbReference type="InterPro" id="IPR036322">
    <property type="entry name" value="WD40_repeat_dom_sf"/>
</dbReference>
<feature type="domain" description="Arm-like repeat" evidence="5">
    <location>
        <begin position="121"/>
        <end position="479"/>
    </location>
</feature>
<dbReference type="PANTHER" id="PTHR19848">
    <property type="entry name" value="WD40 REPEAT PROTEIN"/>
    <property type="match status" value="1"/>
</dbReference>
<dbReference type="InterPro" id="IPR027417">
    <property type="entry name" value="P-loop_NTPase"/>
</dbReference>
<dbReference type="Proteomes" id="UP000703661">
    <property type="component" value="Unassembled WGS sequence"/>
</dbReference>
<evidence type="ECO:0000313" key="6">
    <source>
        <dbReference type="EMBL" id="KAG0015959.1"/>
    </source>
</evidence>
<dbReference type="InterPro" id="IPR001646">
    <property type="entry name" value="5peptide_repeat"/>
</dbReference>
<dbReference type="Pfam" id="PF00805">
    <property type="entry name" value="Pentapeptide"/>
    <property type="match status" value="1"/>
</dbReference>
<dbReference type="CDD" id="cd00200">
    <property type="entry name" value="WD40"/>
    <property type="match status" value="2"/>
</dbReference>
<keyword evidence="7" id="KW-1185">Reference proteome</keyword>
<gene>
    <name evidence="6" type="ORF">BGZ80_009516</name>
</gene>
<name>A0A9P6MX82_9FUNG</name>
<dbReference type="Pfam" id="PF00400">
    <property type="entry name" value="WD40"/>
    <property type="match status" value="12"/>
</dbReference>
<keyword evidence="2" id="KW-0677">Repeat</keyword>
<dbReference type="PROSITE" id="PS00675">
    <property type="entry name" value="SIGMA54_INTERACT_1"/>
    <property type="match status" value="1"/>
</dbReference>
<feature type="repeat" description="WD" evidence="3">
    <location>
        <begin position="1531"/>
        <end position="1572"/>
    </location>
</feature>
<dbReference type="Gene3D" id="2.130.10.10">
    <property type="entry name" value="YVTN repeat-like/Quinoprotein amine dehydrogenase"/>
    <property type="match status" value="6"/>
</dbReference>
<evidence type="ECO:0000259" key="5">
    <source>
        <dbReference type="Pfam" id="PF23948"/>
    </source>
</evidence>
<protein>
    <recommendedName>
        <fullName evidence="5">Arm-like repeat domain-containing protein</fullName>
    </recommendedName>
</protein>
<dbReference type="InterPro" id="IPR019775">
    <property type="entry name" value="WD40_repeat_CS"/>
</dbReference>
<feature type="compositionally biased region" description="Basic residues" evidence="4">
    <location>
        <begin position="8"/>
        <end position="20"/>
    </location>
</feature>
<feature type="repeat" description="WD" evidence="3">
    <location>
        <begin position="1261"/>
        <end position="1302"/>
    </location>
</feature>
<feature type="repeat" description="WD" evidence="3">
    <location>
        <begin position="1489"/>
        <end position="1530"/>
    </location>
</feature>
<feature type="repeat" description="WD" evidence="3">
    <location>
        <begin position="1345"/>
        <end position="1375"/>
    </location>
</feature>